<gene>
    <name evidence="2" type="ORF">MCYG_05234</name>
</gene>
<dbReference type="AlphaFoldDB" id="C5FRB2"/>
<protein>
    <submittedName>
        <fullName evidence="2">Uncharacterized protein</fullName>
    </submittedName>
</protein>
<keyword evidence="3" id="KW-1185">Reference proteome</keyword>
<reference evidence="3" key="1">
    <citation type="journal article" date="2012" name="MBio">
        <title>Comparative genome analysis of Trichophyton rubrum and related dermatophytes reveals candidate genes involved in infection.</title>
        <authorList>
            <person name="Martinez D.A."/>
            <person name="Oliver B.G."/>
            <person name="Graeser Y."/>
            <person name="Goldberg J.M."/>
            <person name="Li W."/>
            <person name="Martinez-Rossi N.M."/>
            <person name="Monod M."/>
            <person name="Shelest E."/>
            <person name="Barton R.C."/>
            <person name="Birch E."/>
            <person name="Brakhage A.A."/>
            <person name="Chen Z."/>
            <person name="Gurr S.J."/>
            <person name="Heiman D."/>
            <person name="Heitman J."/>
            <person name="Kosti I."/>
            <person name="Rossi A."/>
            <person name="Saif S."/>
            <person name="Samalova M."/>
            <person name="Saunders C.W."/>
            <person name="Shea T."/>
            <person name="Summerbell R.C."/>
            <person name="Xu J."/>
            <person name="Young S."/>
            <person name="Zeng Q."/>
            <person name="Birren B.W."/>
            <person name="Cuomo C.A."/>
            <person name="White T.C."/>
        </authorList>
    </citation>
    <scope>NUCLEOTIDE SEQUENCE [LARGE SCALE GENOMIC DNA]</scope>
    <source>
        <strain evidence="3">ATCC MYA-4605 / CBS 113480</strain>
    </source>
</reference>
<organism evidence="2 3">
    <name type="scientific">Arthroderma otae (strain ATCC MYA-4605 / CBS 113480)</name>
    <name type="common">Microsporum canis</name>
    <dbReference type="NCBI Taxonomy" id="554155"/>
    <lineage>
        <taxon>Eukaryota</taxon>
        <taxon>Fungi</taxon>
        <taxon>Dikarya</taxon>
        <taxon>Ascomycota</taxon>
        <taxon>Pezizomycotina</taxon>
        <taxon>Eurotiomycetes</taxon>
        <taxon>Eurotiomycetidae</taxon>
        <taxon>Onygenales</taxon>
        <taxon>Arthrodermataceae</taxon>
        <taxon>Microsporum</taxon>
    </lineage>
</organism>
<dbReference type="OMA" id="ARMFATR"/>
<feature type="region of interest" description="Disordered" evidence="1">
    <location>
        <begin position="59"/>
        <end position="100"/>
    </location>
</feature>
<evidence type="ECO:0000256" key="1">
    <source>
        <dbReference type="SAM" id="MobiDB-lite"/>
    </source>
</evidence>
<dbReference type="EMBL" id="DS995705">
    <property type="protein sequence ID" value="EEQ32415.1"/>
    <property type="molecule type" value="Genomic_DNA"/>
</dbReference>
<name>C5FRB2_ARTOC</name>
<accession>C5FRB2</accession>
<sequence>MLFMLSRQLRLLQGRIKRPVAPISTGIVNSSLHRRTACGPACFSSAGTQIACFPEESIKPEIDDCDGTSGRETTDTRPDFSQRLNDDPQNPLSNHFPPSEETQALLTHADRTIPTREQESPDSSGPQQKWQLPPREFDLESDLGHTRNVGSKLVDNPRYSQDFTLWKELVLYRQRHYGDSGVIDIWKGLTRRCPGISLPTEGKVADFLWEAFLSVGLKHDWLLKELHIHAESIWKEKGTRWKFFYERVIGTFVRAGKQLEASIWHQALKDTHLDSPEGILCVFKTAMSTRDGLDIFRSLCQLSDGHRLYASVIPTLWKHNNIRSALVMHDFLMRRGDFPSSLDDVLPLIQHVQENSTKQQQSHFLAGLIKSGTLPAGTTLDTFYSNLPQVETTTSNPANTQTPMVKDDFGARLFATKTFTFDLILGGLKVFGVGAIGPLTLQQMALRAADIVELQHQISKLKEIGISTGSSVFAKAIDHFISRKDQRSLHDLIHSDQHPDALESIETQESLFHYYSMSHDWRRANLTLTILSFLSPDDPHSYNIQLRNALKLDDKRLISEILEKMKNDRISPSRKTINWMVWNILPSRRIGTRPILDKHSRDAVLRLFGIFQYVIKYGGYIPPESWEAGLKQLVISCRWSELERLCLWLAESYSPQNHQRSQLSNTHLPPTHPLSPLRTIFSATFQKAIINCGFLRKPKFNFSGPSTLNPYTSPPKPVILWVSGLILLRRLKEKGVYIDTNTVRRACRTRLAILFGDGPDSKRRSNRLLRKVNPWTLDQIIEDANSVWGTSLFSGLTPNTHKLVNPRRRPIRARDLDHQRQAKKSTQP</sequence>
<feature type="region of interest" description="Disordered" evidence="1">
    <location>
        <begin position="114"/>
        <end position="134"/>
    </location>
</feature>
<feature type="region of interest" description="Disordered" evidence="1">
    <location>
        <begin position="807"/>
        <end position="828"/>
    </location>
</feature>
<dbReference type="HOGENOM" id="CLU_007655_0_0_1"/>
<dbReference type="VEuPathDB" id="FungiDB:MCYG_05234"/>
<proteinExistence type="predicted"/>
<dbReference type="STRING" id="554155.C5FRB2"/>
<feature type="compositionally biased region" description="Basic and acidic residues" evidence="1">
    <location>
        <begin position="72"/>
        <end position="86"/>
    </location>
</feature>
<dbReference type="eggNOG" id="ENOG502S1QC">
    <property type="taxonomic scope" value="Eukaryota"/>
</dbReference>
<dbReference type="GeneID" id="9225897"/>
<evidence type="ECO:0000313" key="3">
    <source>
        <dbReference type="Proteomes" id="UP000002035"/>
    </source>
</evidence>
<dbReference type="RefSeq" id="XP_002845365.1">
    <property type="nucleotide sequence ID" value="XM_002845319.1"/>
</dbReference>
<dbReference type="OrthoDB" id="5366531at2759"/>
<evidence type="ECO:0000313" key="2">
    <source>
        <dbReference type="EMBL" id="EEQ32415.1"/>
    </source>
</evidence>
<feature type="compositionally biased region" description="Polar residues" evidence="1">
    <location>
        <begin position="121"/>
        <end position="130"/>
    </location>
</feature>
<dbReference type="Proteomes" id="UP000002035">
    <property type="component" value="Unassembled WGS sequence"/>
</dbReference>